<evidence type="ECO:0000256" key="1">
    <source>
        <dbReference type="PROSITE-ProRule" id="PRU00169"/>
    </source>
</evidence>
<dbReference type="SUPFAM" id="SSF52172">
    <property type="entry name" value="CheY-like"/>
    <property type="match status" value="1"/>
</dbReference>
<evidence type="ECO:0000313" key="3">
    <source>
        <dbReference type="EMBL" id="AWM40344.1"/>
    </source>
</evidence>
<keyword evidence="1" id="KW-0597">Phosphoprotein</keyword>
<dbReference type="InterPro" id="IPR011006">
    <property type="entry name" value="CheY-like_superfamily"/>
</dbReference>
<feature type="domain" description="Response regulatory" evidence="2">
    <location>
        <begin position="69"/>
        <end position="184"/>
    </location>
</feature>
<dbReference type="KEGG" id="gog:C1280_27305"/>
<dbReference type="InterPro" id="IPR010093">
    <property type="entry name" value="SinI_DNA-bd"/>
</dbReference>
<dbReference type="InterPro" id="IPR041657">
    <property type="entry name" value="HTH_17"/>
</dbReference>
<dbReference type="PROSITE" id="PS50110">
    <property type="entry name" value="RESPONSE_REGULATORY"/>
    <property type="match status" value="1"/>
</dbReference>
<dbReference type="Gene3D" id="3.40.50.2300">
    <property type="match status" value="1"/>
</dbReference>
<dbReference type="InterPro" id="IPR001789">
    <property type="entry name" value="Sig_transdc_resp-reg_receiver"/>
</dbReference>
<reference evidence="3 4" key="1">
    <citation type="submission" date="2018-01" db="EMBL/GenBank/DDBJ databases">
        <title>G. obscuriglobus.</title>
        <authorList>
            <person name="Franke J."/>
            <person name="Blomberg W."/>
            <person name="Selmecki A."/>
        </authorList>
    </citation>
    <scope>NUCLEOTIDE SEQUENCE [LARGE SCALE GENOMIC DNA]</scope>
    <source>
        <strain evidence="3 4">DSM 5831</strain>
    </source>
</reference>
<dbReference type="GO" id="GO:0003677">
    <property type="term" value="F:DNA binding"/>
    <property type="evidence" value="ECO:0007669"/>
    <property type="project" value="InterPro"/>
</dbReference>
<gene>
    <name evidence="3" type="ORF">C1280_27305</name>
</gene>
<proteinExistence type="predicted"/>
<sequence>MKKVFTSGQVAKLCNVAPRTVSKWFDAGRLKGYRMPGSNDRRIPRENLMRFLRENGMPTAALEAEESFVVLLVGAEPRAAGRLRELLPAPAFKVEAPPSLFHAGALASAVPLGAIVVDLAVGRGDGVAIAERLRGAEPPARAYLAALTGEDETAPGELLAAGFDALFQKPLDVRALAVALAARHDRFAPGVDLPRAAALA</sequence>
<dbReference type="InterPro" id="IPR009061">
    <property type="entry name" value="DNA-bd_dom_put_sf"/>
</dbReference>
<dbReference type="NCBIfam" id="TIGR01764">
    <property type="entry name" value="excise"/>
    <property type="match status" value="1"/>
</dbReference>
<feature type="modified residue" description="4-aspartylphosphate" evidence="1">
    <location>
        <position position="118"/>
    </location>
</feature>
<accession>A0A2Z3HF10</accession>
<name>A0A2Z3HF10_9BACT</name>
<dbReference type="EMBL" id="CP025958">
    <property type="protein sequence ID" value="AWM40344.1"/>
    <property type="molecule type" value="Genomic_DNA"/>
</dbReference>
<keyword evidence="4" id="KW-1185">Reference proteome</keyword>
<organism evidence="3 4">
    <name type="scientific">Gemmata obscuriglobus</name>
    <dbReference type="NCBI Taxonomy" id="114"/>
    <lineage>
        <taxon>Bacteria</taxon>
        <taxon>Pseudomonadati</taxon>
        <taxon>Planctomycetota</taxon>
        <taxon>Planctomycetia</taxon>
        <taxon>Gemmatales</taxon>
        <taxon>Gemmataceae</taxon>
        <taxon>Gemmata</taxon>
    </lineage>
</organism>
<dbReference type="SUPFAM" id="SSF46955">
    <property type="entry name" value="Putative DNA-binding domain"/>
    <property type="match status" value="1"/>
</dbReference>
<dbReference type="OrthoDB" id="261949at2"/>
<evidence type="ECO:0000313" key="4">
    <source>
        <dbReference type="Proteomes" id="UP000245802"/>
    </source>
</evidence>
<protein>
    <recommendedName>
        <fullName evidence="2">Response regulatory domain-containing protein</fullName>
    </recommendedName>
</protein>
<evidence type="ECO:0000259" key="2">
    <source>
        <dbReference type="PROSITE" id="PS50110"/>
    </source>
</evidence>
<dbReference type="Proteomes" id="UP000245802">
    <property type="component" value="Chromosome"/>
</dbReference>
<dbReference type="GO" id="GO:0000160">
    <property type="term" value="P:phosphorelay signal transduction system"/>
    <property type="evidence" value="ECO:0007669"/>
    <property type="project" value="InterPro"/>
</dbReference>
<dbReference type="Pfam" id="PF12728">
    <property type="entry name" value="HTH_17"/>
    <property type="match status" value="1"/>
</dbReference>
<dbReference type="AlphaFoldDB" id="A0A2Z3HF10"/>
<dbReference type="RefSeq" id="WP_010052831.1">
    <property type="nucleotide sequence ID" value="NZ_CP025958.1"/>
</dbReference>